<feature type="transmembrane region" description="Helical" evidence="7">
    <location>
        <begin position="462"/>
        <end position="481"/>
    </location>
</feature>
<evidence type="ECO:0000313" key="10">
    <source>
        <dbReference type="Proteomes" id="UP000616595"/>
    </source>
</evidence>
<evidence type="ECO:0000256" key="4">
    <source>
        <dbReference type="ARBA" id="ARBA00022989"/>
    </source>
</evidence>
<evidence type="ECO:0000256" key="6">
    <source>
        <dbReference type="ARBA" id="ARBA00043993"/>
    </source>
</evidence>
<evidence type="ECO:0000256" key="3">
    <source>
        <dbReference type="ARBA" id="ARBA00022692"/>
    </source>
</evidence>
<feature type="transmembrane region" description="Helical" evidence="7">
    <location>
        <begin position="415"/>
        <end position="431"/>
    </location>
</feature>
<evidence type="ECO:0000256" key="1">
    <source>
        <dbReference type="ARBA" id="ARBA00004651"/>
    </source>
</evidence>
<feature type="domain" description="Integral membrane bound transporter" evidence="8">
    <location>
        <begin position="354"/>
        <end position="475"/>
    </location>
</feature>
<dbReference type="Pfam" id="PF13515">
    <property type="entry name" value="FUSC_2"/>
    <property type="match status" value="1"/>
</dbReference>
<feature type="transmembrane region" description="Helical" evidence="7">
    <location>
        <begin position="129"/>
        <end position="148"/>
    </location>
</feature>
<dbReference type="OrthoDB" id="1654636at2"/>
<dbReference type="PANTHER" id="PTHR30509:SF9">
    <property type="entry name" value="MULTIDRUG RESISTANCE PROTEIN MDTO"/>
    <property type="match status" value="1"/>
</dbReference>
<dbReference type="AlphaFoldDB" id="A0A923HSH4"/>
<proteinExistence type="inferred from homology"/>
<keyword evidence="10" id="KW-1185">Reference proteome</keyword>
<dbReference type="InterPro" id="IPR049453">
    <property type="entry name" value="Memb_transporter_dom"/>
</dbReference>
<reference evidence="9" key="2">
    <citation type="submission" date="2020-10" db="EMBL/GenBank/DDBJ databases">
        <title>Comparative genomics of the Acetobacterium genus.</title>
        <authorList>
            <person name="Marshall C."/>
            <person name="May H."/>
            <person name="Norman S."/>
        </authorList>
    </citation>
    <scope>NUCLEOTIDE SEQUENCE</scope>
    <source>
        <strain evidence="9">DER-2019</strain>
    </source>
</reference>
<gene>
    <name evidence="9" type="ORF">GH810_04285</name>
</gene>
<evidence type="ECO:0000256" key="2">
    <source>
        <dbReference type="ARBA" id="ARBA00022475"/>
    </source>
</evidence>
<keyword evidence="4 7" id="KW-1133">Transmembrane helix</keyword>
<evidence type="ECO:0000256" key="7">
    <source>
        <dbReference type="SAM" id="Phobius"/>
    </source>
</evidence>
<accession>A0A923HSH4</accession>
<reference evidence="9" key="1">
    <citation type="submission" date="2019-10" db="EMBL/GenBank/DDBJ databases">
        <authorList>
            <person name="Ross D.E."/>
            <person name="Gulliver D."/>
        </authorList>
    </citation>
    <scope>NUCLEOTIDE SEQUENCE</scope>
    <source>
        <strain evidence="9">DER-2019</strain>
    </source>
</reference>
<comment type="similarity">
    <text evidence="6">Belongs to the YccS/YhfK family.</text>
</comment>
<dbReference type="EMBL" id="WJBD01000003">
    <property type="protein sequence ID" value="MBC3887521.1"/>
    <property type="molecule type" value="Genomic_DNA"/>
</dbReference>
<protein>
    <recommendedName>
        <fullName evidence="8">Integral membrane bound transporter domain-containing protein</fullName>
    </recommendedName>
</protein>
<comment type="subcellular location">
    <subcellularLocation>
        <location evidence="1">Cell membrane</location>
        <topology evidence="1">Multi-pass membrane protein</topology>
    </subcellularLocation>
</comment>
<dbReference type="Proteomes" id="UP000616595">
    <property type="component" value="Unassembled WGS sequence"/>
</dbReference>
<keyword evidence="3 7" id="KW-0812">Transmembrane</keyword>
<dbReference type="GO" id="GO:0005886">
    <property type="term" value="C:plasma membrane"/>
    <property type="evidence" value="ECO:0007669"/>
    <property type="project" value="UniProtKB-SubCell"/>
</dbReference>
<name>A0A923HSH4_9FIRM</name>
<organism evidence="9 10">
    <name type="scientific">Acetobacterium paludosum</name>
    <dbReference type="NCBI Taxonomy" id="52693"/>
    <lineage>
        <taxon>Bacteria</taxon>
        <taxon>Bacillati</taxon>
        <taxon>Bacillota</taxon>
        <taxon>Clostridia</taxon>
        <taxon>Eubacteriales</taxon>
        <taxon>Eubacteriaceae</taxon>
        <taxon>Acetobacterium</taxon>
    </lineage>
</organism>
<sequence length="631" mass="71340">MQMLKKIGKPMILLFVILLIVGVFGFLFGKNNVTIGISTVLAVLMYLSRDLTANPVKNTIKLILFNVIMGLVAYVSSLNLFLAIPINFISLFTIAAALSYTISSPISTPFSMQYIFLIVYPVSLEALPLRLMALVTGAVFIMVIQLRVNRNRVGEQSKKIFPEICRNLALKTAGIKNREDVEPLDQAIRAAINQLKRILYDARIDHYYFTREGEINLDLAIIIEQINDLLTQLSDVRERDDLLDDLGLLMDRIREAFEEKNLAEPSKIGFDAFFEKYVDESTADLAILKVVSQLELLKDGLEAFSHPDASANDRFEKFQSRASQSRTMNRYRVKLSIDALSLSYAFRLAVAIAICAFLVGWFHLEHGSWLLFTISSVTYPFYEMSRQKTGLRIVGTMIGGAVVILIFSILHLQNAGMLVMIVSLFLTIIFMNQYVYSMIFATIMAISSLVLIQNAASLSLDRIVYVIIGGIVVVVLSKFVLPYTENDAKKDLLNMYDEIIVHFFKDIKSSANYTADFKLKIMNLMLTTTLIEDKLAASVEPESDDGMQAFIDTRHGLIIDIDQVYRWLLRNKDCLDEFKAVSLFLYENEDAVLKEKDSVLIADIKRDHSRISRVVIGEGIAIFRAMHQLKL</sequence>
<dbReference type="PANTHER" id="PTHR30509">
    <property type="entry name" value="P-HYDROXYBENZOIC ACID EFFLUX PUMP SUBUNIT-RELATED"/>
    <property type="match status" value="1"/>
</dbReference>
<feature type="transmembrane region" description="Helical" evidence="7">
    <location>
        <begin position="12"/>
        <end position="29"/>
    </location>
</feature>
<evidence type="ECO:0000256" key="5">
    <source>
        <dbReference type="ARBA" id="ARBA00023136"/>
    </source>
</evidence>
<evidence type="ECO:0000313" key="9">
    <source>
        <dbReference type="EMBL" id="MBC3887521.1"/>
    </source>
</evidence>
<feature type="transmembrane region" description="Helical" evidence="7">
    <location>
        <begin position="389"/>
        <end position="409"/>
    </location>
</feature>
<comment type="caution">
    <text evidence="9">The sequence shown here is derived from an EMBL/GenBank/DDBJ whole genome shotgun (WGS) entry which is preliminary data.</text>
</comment>
<keyword evidence="5 7" id="KW-0472">Membrane</keyword>
<keyword evidence="2" id="KW-1003">Cell membrane</keyword>
<feature type="transmembrane region" description="Helical" evidence="7">
    <location>
        <begin position="335"/>
        <end position="360"/>
    </location>
</feature>
<feature type="transmembrane region" description="Helical" evidence="7">
    <location>
        <begin position="59"/>
        <end position="75"/>
    </location>
</feature>
<evidence type="ECO:0000259" key="8">
    <source>
        <dbReference type="Pfam" id="PF13515"/>
    </source>
</evidence>